<name>A0A5C3NZE7_9APHY</name>
<dbReference type="SUPFAM" id="SSF56112">
    <property type="entry name" value="Protein kinase-like (PK-like)"/>
    <property type="match status" value="1"/>
</dbReference>
<accession>A0A5C3NZE7</accession>
<feature type="region of interest" description="Disordered" evidence="1">
    <location>
        <begin position="479"/>
        <end position="540"/>
    </location>
</feature>
<dbReference type="EMBL" id="ML211449">
    <property type="protein sequence ID" value="TFK82795.1"/>
    <property type="molecule type" value="Genomic_DNA"/>
</dbReference>
<feature type="compositionally biased region" description="Basic and acidic residues" evidence="1">
    <location>
        <begin position="493"/>
        <end position="504"/>
    </location>
</feature>
<dbReference type="InterPro" id="IPR011009">
    <property type="entry name" value="Kinase-like_dom_sf"/>
</dbReference>
<evidence type="ECO:0000313" key="3">
    <source>
        <dbReference type="EMBL" id="TFK82795.1"/>
    </source>
</evidence>
<dbReference type="InParanoid" id="A0A5C3NZE7"/>
<gene>
    <name evidence="3" type="ORF">K466DRAFT_568212</name>
</gene>
<feature type="compositionally biased region" description="Polar residues" evidence="1">
    <location>
        <begin position="480"/>
        <end position="490"/>
    </location>
</feature>
<dbReference type="Gene3D" id="1.10.510.10">
    <property type="entry name" value="Transferase(Phosphotransferase) domain 1"/>
    <property type="match status" value="1"/>
</dbReference>
<proteinExistence type="predicted"/>
<evidence type="ECO:0000313" key="4">
    <source>
        <dbReference type="Proteomes" id="UP000308197"/>
    </source>
</evidence>
<sequence>MSREQLGFDRTVSPANPENVRSMLAYAPDAASDYVEEQIYHALSVDSKDPAIVTSSRWPAYELTMCGRRYVVGRPMFSKPSLHGRCTQGFLAYEIESRTVRFIKDCWRPDFHGARPEHEVYRRLNDAGAENVLTCLGYEDVRSSGGSWQVTRTQKAVNRSRAPTFGHYRLLIKEVCRPLTDFHNFKEFTLIMCDAIIVPAAHRDAWEKAGILHHDVSVNNILIYEDGRGKVEQLGILCDWDLCKDREQIERNQKKGMPDRTGTWPFRSALSLQFPGMPYMLSDDVESFIHVYHYCVLRFHETNICNLASFVEYTYNAVRVRESDGAHIGGKNKLQQMLSSSPPMEVLHNHTLHQLLVDISLLSSQHYSTIDIARLRQTYDPQVQEPPLDLEQGHESRTARFSKRQLPQDVPKVQNATSKRSFVVPSGVAGEPLLHNHEALFDLFVRYTSGVKDETGKVVRWPKTNTKCADLFKGTRVASRKSNNFSSSYPSFDDAHSQDEAERTTKKRKGSDGFSLPGLDSEESQEAEEEEEEDEDEIEQ</sequence>
<organism evidence="3 4">
    <name type="scientific">Polyporus arcularius HHB13444</name>
    <dbReference type="NCBI Taxonomy" id="1314778"/>
    <lineage>
        <taxon>Eukaryota</taxon>
        <taxon>Fungi</taxon>
        <taxon>Dikarya</taxon>
        <taxon>Basidiomycota</taxon>
        <taxon>Agaricomycotina</taxon>
        <taxon>Agaricomycetes</taxon>
        <taxon>Polyporales</taxon>
        <taxon>Polyporaceae</taxon>
        <taxon>Polyporus</taxon>
    </lineage>
</organism>
<dbReference type="PANTHER" id="PTHR38248">
    <property type="entry name" value="FUNK1 6"/>
    <property type="match status" value="1"/>
</dbReference>
<dbReference type="InterPro" id="IPR040976">
    <property type="entry name" value="Pkinase_fungal"/>
</dbReference>
<feature type="region of interest" description="Disordered" evidence="1">
    <location>
        <begin position="384"/>
        <end position="414"/>
    </location>
</feature>
<dbReference type="STRING" id="1314778.A0A5C3NZE7"/>
<feature type="compositionally biased region" description="Acidic residues" evidence="1">
    <location>
        <begin position="520"/>
        <end position="540"/>
    </location>
</feature>
<protein>
    <recommendedName>
        <fullName evidence="2">Fungal-type protein kinase domain-containing protein</fullName>
    </recommendedName>
</protein>
<dbReference type="PANTHER" id="PTHR38248:SF2">
    <property type="entry name" value="FUNK1 11"/>
    <property type="match status" value="1"/>
</dbReference>
<dbReference type="Pfam" id="PF17667">
    <property type="entry name" value="Pkinase_fungal"/>
    <property type="match status" value="1"/>
</dbReference>
<feature type="domain" description="Fungal-type protein kinase" evidence="2">
    <location>
        <begin position="49"/>
        <end position="294"/>
    </location>
</feature>
<dbReference type="AlphaFoldDB" id="A0A5C3NZE7"/>
<keyword evidence="4" id="KW-1185">Reference proteome</keyword>
<evidence type="ECO:0000256" key="1">
    <source>
        <dbReference type="SAM" id="MobiDB-lite"/>
    </source>
</evidence>
<reference evidence="3 4" key="1">
    <citation type="journal article" date="2019" name="Nat. Ecol. Evol.">
        <title>Megaphylogeny resolves global patterns of mushroom evolution.</title>
        <authorList>
            <person name="Varga T."/>
            <person name="Krizsan K."/>
            <person name="Foldi C."/>
            <person name="Dima B."/>
            <person name="Sanchez-Garcia M."/>
            <person name="Sanchez-Ramirez S."/>
            <person name="Szollosi G.J."/>
            <person name="Szarkandi J.G."/>
            <person name="Papp V."/>
            <person name="Albert L."/>
            <person name="Andreopoulos W."/>
            <person name="Angelini C."/>
            <person name="Antonin V."/>
            <person name="Barry K.W."/>
            <person name="Bougher N.L."/>
            <person name="Buchanan P."/>
            <person name="Buyck B."/>
            <person name="Bense V."/>
            <person name="Catcheside P."/>
            <person name="Chovatia M."/>
            <person name="Cooper J."/>
            <person name="Damon W."/>
            <person name="Desjardin D."/>
            <person name="Finy P."/>
            <person name="Geml J."/>
            <person name="Haridas S."/>
            <person name="Hughes K."/>
            <person name="Justo A."/>
            <person name="Karasinski D."/>
            <person name="Kautmanova I."/>
            <person name="Kiss B."/>
            <person name="Kocsube S."/>
            <person name="Kotiranta H."/>
            <person name="LaButti K.M."/>
            <person name="Lechner B.E."/>
            <person name="Liimatainen K."/>
            <person name="Lipzen A."/>
            <person name="Lukacs Z."/>
            <person name="Mihaltcheva S."/>
            <person name="Morgado L.N."/>
            <person name="Niskanen T."/>
            <person name="Noordeloos M.E."/>
            <person name="Ohm R.A."/>
            <person name="Ortiz-Santana B."/>
            <person name="Ovrebo C."/>
            <person name="Racz N."/>
            <person name="Riley R."/>
            <person name="Savchenko A."/>
            <person name="Shiryaev A."/>
            <person name="Soop K."/>
            <person name="Spirin V."/>
            <person name="Szebenyi C."/>
            <person name="Tomsovsky M."/>
            <person name="Tulloss R.E."/>
            <person name="Uehling J."/>
            <person name="Grigoriev I.V."/>
            <person name="Vagvolgyi C."/>
            <person name="Papp T."/>
            <person name="Martin F.M."/>
            <person name="Miettinen O."/>
            <person name="Hibbett D.S."/>
            <person name="Nagy L.G."/>
        </authorList>
    </citation>
    <scope>NUCLEOTIDE SEQUENCE [LARGE SCALE GENOMIC DNA]</scope>
    <source>
        <strain evidence="3 4">HHB13444</strain>
    </source>
</reference>
<evidence type="ECO:0000259" key="2">
    <source>
        <dbReference type="Pfam" id="PF17667"/>
    </source>
</evidence>
<dbReference type="Proteomes" id="UP000308197">
    <property type="component" value="Unassembled WGS sequence"/>
</dbReference>